<dbReference type="EMBL" id="LWDG02000344">
    <property type="protein sequence ID" value="KAE8266365.1"/>
    <property type="molecule type" value="Genomic_DNA"/>
</dbReference>
<dbReference type="InterPro" id="IPR053056">
    <property type="entry name" value="Lipid_Metab_Assoc_Protein"/>
</dbReference>
<feature type="region of interest" description="Disordered" evidence="1">
    <location>
        <begin position="326"/>
        <end position="345"/>
    </location>
</feature>
<feature type="compositionally biased region" description="Polar residues" evidence="1">
    <location>
        <begin position="304"/>
        <end position="313"/>
    </location>
</feature>
<feature type="compositionally biased region" description="Acidic residues" evidence="1">
    <location>
        <begin position="525"/>
        <end position="559"/>
    </location>
</feature>
<dbReference type="PANTHER" id="PTHR28153:SF1">
    <property type="entry name" value="DUF4484 DOMAIN-CONTAINING PROTEIN"/>
    <property type="match status" value="1"/>
</dbReference>
<comment type="caution">
    <text evidence="2">The sequence shown here is derived from an EMBL/GenBank/DDBJ whole genome shotgun (WGS) entry which is preliminary data.</text>
</comment>
<feature type="region of interest" description="Disordered" evidence="1">
    <location>
        <begin position="520"/>
        <end position="596"/>
    </location>
</feature>
<dbReference type="Pfam" id="PF09804">
    <property type="entry name" value="DENND11"/>
    <property type="match status" value="1"/>
</dbReference>
<keyword evidence="3" id="KW-1185">Reference proteome</keyword>
<feature type="compositionally biased region" description="Low complexity" evidence="1">
    <location>
        <begin position="328"/>
        <end position="337"/>
    </location>
</feature>
<evidence type="ECO:0000256" key="1">
    <source>
        <dbReference type="SAM" id="MobiDB-lite"/>
    </source>
</evidence>
<accession>A0A8X7N6F3</accession>
<protein>
    <submittedName>
        <fullName evidence="2">Uncharacterized protein</fullName>
    </submittedName>
</protein>
<sequence length="792" mass="84440">MRSSSKKMAADESEVQVEGVFLASFHVRTGNTLSFVHPAELQDDLSAAHAEWKALPSGSHAVERDTIFFSLSPRRTAVACFRNVALLRDDDDPAQRGARMLSVGAVFSSNSPTSSYNNTHLPSLDALADSIAATSLDDEEKVQHLIKTWYQSAESVERNQQRDSFAYSALSHFPALSASLGPLLPPLLKFLATGHTRLLIYSTAPLQPAASLAHNLADIVHSAQRRAGQNQSQPPLHVRGLVTLHDIVALDEESRQRTADTAGWIAFTSDKILLDKCALFDLMLDLTPLQGGNGNSKAAASPRNRPSLTTGPASPSGAKPRFSIVVRPTTTPTQQPPKLKESSWTTHEYAEMRLVEDKAKRRLDSPSSLTLLAEEGPTSPIPAASDATFGAARQVTAVRQRKPSNQPEMEPSQRQQQQPLRTRPSSSLQPRTRGVFLNLVSLLRYVFAQTLWFFPSAFWTPASASTSALTLLGASSSSTRRKSSRAISGLGLASSADGASSIGDSAFILPLGVRPDGGLRASVLLDDDDDDDEEDDEDEEEEPANGQGDDEGQGPDSDTETAGRSTQNPPSTPRGARSQPPLIDLEEQTTGSSRPVIRHAGVIAAAEVDDLPGSPDPFLAACGAGSGVPLPSRIEEGGGDSGVATNLRVRNSRSSMMSSHSTAKRLRKSVVIGGPSSALLDDSALMSDDEDEEEELARALAGNLREAWTDWLAVLYVEISALVGSSSTTTTSSSAPVELDGHDLASIGLSTRNGADCALVRAVGRRAGGSDDGMGGREVFIRTGWSWSAVFR</sequence>
<organism evidence="2 3">
    <name type="scientific">Tilletia walkeri</name>
    <dbReference type="NCBI Taxonomy" id="117179"/>
    <lineage>
        <taxon>Eukaryota</taxon>
        <taxon>Fungi</taxon>
        <taxon>Dikarya</taxon>
        <taxon>Basidiomycota</taxon>
        <taxon>Ustilaginomycotina</taxon>
        <taxon>Exobasidiomycetes</taxon>
        <taxon>Tilletiales</taxon>
        <taxon>Tilletiaceae</taxon>
        <taxon>Tilletia</taxon>
    </lineage>
</organism>
<feature type="compositionally biased region" description="Polar residues" evidence="1">
    <location>
        <begin position="560"/>
        <end position="569"/>
    </location>
</feature>
<gene>
    <name evidence="2" type="ORF">A4X09_0g5978</name>
</gene>
<evidence type="ECO:0000313" key="2">
    <source>
        <dbReference type="EMBL" id="KAE8266365.1"/>
    </source>
</evidence>
<feature type="region of interest" description="Disordered" evidence="1">
    <location>
        <begin position="293"/>
        <end position="321"/>
    </location>
</feature>
<evidence type="ECO:0000313" key="3">
    <source>
        <dbReference type="Proteomes" id="UP000078113"/>
    </source>
</evidence>
<proteinExistence type="predicted"/>
<dbReference type="Proteomes" id="UP000078113">
    <property type="component" value="Unassembled WGS sequence"/>
</dbReference>
<feature type="region of interest" description="Disordered" evidence="1">
    <location>
        <begin position="393"/>
        <end position="429"/>
    </location>
</feature>
<name>A0A8X7N6F3_9BASI</name>
<reference evidence="2" key="2">
    <citation type="journal article" date="2019" name="IMA Fungus">
        <title>Genome sequencing and comparison of five Tilletia species to identify candidate genes for the detection of regulated species infecting wheat.</title>
        <authorList>
            <person name="Nguyen H.D.T."/>
            <person name="Sultana T."/>
            <person name="Kesanakurti P."/>
            <person name="Hambleton S."/>
        </authorList>
    </citation>
    <scope>NUCLEOTIDE SEQUENCE</scope>
    <source>
        <strain evidence="2">DAOMC 236422</strain>
    </source>
</reference>
<feature type="compositionally biased region" description="Low complexity" evidence="1">
    <location>
        <begin position="412"/>
        <end position="427"/>
    </location>
</feature>
<dbReference type="PANTHER" id="PTHR28153">
    <property type="entry name" value="PROTEIN, PUTATIVE-RELATED"/>
    <property type="match status" value="1"/>
</dbReference>
<reference evidence="2" key="1">
    <citation type="submission" date="2016-04" db="EMBL/GenBank/DDBJ databases">
        <authorList>
            <person name="Nguyen H.D."/>
            <person name="Samba Siva P."/>
            <person name="Cullis J."/>
            <person name="Levesque C.A."/>
            <person name="Hambleton S."/>
        </authorList>
    </citation>
    <scope>NUCLEOTIDE SEQUENCE</scope>
    <source>
        <strain evidence="2">DAOMC 236422</strain>
    </source>
</reference>
<dbReference type="InterPro" id="IPR018626">
    <property type="entry name" value="LCHN/Anr2"/>
</dbReference>
<dbReference type="AlphaFoldDB" id="A0A8X7N6F3"/>
<dbReference type="GO" id="GO:0005811">
    <property type="term" value="C:lipid droplet"/>
    <property type="evidence" value="ECO:0007669"/>
    <property type="project" value="TreeGrafter"/>
</dbReference>